<sequence>MPPYLRSQKALTRSELLTHQQALRAGPVNTTGLPALPTELLVEIVSYLPTIPVPATYAQNAAVFPGTCLERMRIMRALSQMCRSLRAVFLPLSWERIEACTIDRIDKMRRRPRAGLARSWERILATELVRQLEIVTIRDPSLASYVKIVNVILTTFSCETVVPELVRCLALFPNLHTVQFLGTSGPSRALDAFKGHTYPTVRTLVLPAFLSAIVRSFPRVTRIHSVWGPSQYVASQLCVGYCTDIEEWYGFEKIDYRLDILFDRKPVIDHLIEKLAKTRIMTLDTTNVSLSVDIINKLIKLPTLHQIELAIPFSKLEHIPPRVTMLIDAAKSVLRKPLSLNKQTMDRVLVLRFTDAVETVIARPLQPHTGSCATQLGALASS</sequence>
<reference evidence="1" key="1">
    <citation type="submission" date="2018-04" db="EMBL/GenBank/DDBJ databases">
        <title>Whole genome sequencing of Hypsizygus marmoreus.</title>
        <authorList>
            <person name="Choi I.-G."/>
            <person name="Min B."/>
            <person name="Kim J.-G."/>
            <person name="Kim S."/>
            <person name="Oh Y.-L."/>
            <person name="Kong W.-S."/>
            <person name="Park H."/>
            <person name="Jeong J."/>
            <person name="Song E.-S."/>
        </authorList>
    </citation>
    <scope>NUCLEOTIDE SEQUENCE [LARGE SCALE GENOMIC DNA]</scope>
    <source>
        <strain evidence="1">51987-8</strain>
    </source>
</reference>
<evidence type="ECO:0000313" key="1">
    <source>
        <dbReference type="EMBL" id="RDB24582.1"/>
    </source>
</evidence>
<accession>A0A369JTA6</accession>
<keyword evidence="2" id="KW-1185">Reference proteome</keyword>
<name>A0A369JTA6_HYPMA</name>
<evidence type="ECO:0008006" key="3">
    <source>
        <dbReference type="Google" id="ProtNLM"/>
    </source>
</evidence>
<dbReference type="EMBL" id="LUEZ02000042">
    <property type="protein sequence ID" value="RDB24582.1"/>
    <property type="molecule type" value="Genomic_DNA"/>
</dbReference>
<dbReference type="Proteomes" id="UP000076154">
    <property type="component" value="Unassembled WGS sequence"/>
</dbReference>
<gene>
    <name evidence="1" type="ORF">Hypma_008276</name>
</gene>
<protein>
    <recommendedName>
        <fullName evidence="3">F-box domain-containing protein</fullName>
    </recommendedName>
</protein>
<dbReference type="AlphaFoldDB" id="A0A369JTA6"/>
<dbReference type="OrthoDB" id="2891411at2759"/>
<dbReference type="InParanoid" id="A0A369JTA6"/>
<proteinExistence type="predicted"/>
<evidence type="ECO:0000313" key="2">
    <source>
        <dbReference type="Proteomes" id="UP000076154"/>
    </source>
</evidence>
<organism evidence="1 2">
    <name type="scientific">Hypsizygus marmoreus</name>
    <name type="common">White beech mushroom</name>
    <name type="synonym">Agaricus marmoreus</name>
    <dbReference type="NCBI Taxonomy" id="39966"/>
    <lineage>
        <taxon>Eukaryota</taxon>
        <taxon>Fungi</taxon>
        <taxon>Dikarya</taxon>
        <taxon>Basidiomycota</taxon>
        <taxon>Agaricomycotina</taxon>
        <taxon>Agaricomycetes</taxon>
        <taxon>Agaricomycetidae</taxon>
        <taxon>Agaricales</taxon>
        <taxon>Tricholomatineae</taxon>
        <taxon>Lyophyllaceae</taxon>
        <taxon>Hypsizygus</taxon>
    </lineage>
</organism>
<comment type="caution">
    <text evidence="1">The sequence shown here is derived from an EMBL/GenBank/DDBJ whole genome shotgun (WGS) entry which is preliminary data.</text>
</comment>